<evidence type="ECO:0000256" key="2">
    <source>
        <dbReference type="ARBA" id="ARBA00010102"/>
    </source>
</evidence>
<evidence type="ECO:0000256" key="11">
    <source>
        <dbReference type="PROSITE-ProRule" id="PRU00221"/>
    </source>
</evidence>
<evidence type="ECO:0000313" key="14">
    <source>
        <dbReference type="Proteomes" id="UP001530293"/>
    </source>
</evidence>
<accession>A0ABD3M6D6</accession>
<feature type="region of interest" description="Disordered" evidence="12">
    <location>
        <begin position="240"/>
        <end position="261"/>
    </location>
</feature>
<evidence type="ECO:0000256" key="6">
    <source>
        <dbReference type="ARBA" id="ARBA00022816"/>
    </source>
</evidence>
<evidence type="ECO:0000256" key="12">
    <source>
        <dbReference type="SAM" id="MobiDB-lite"/>
    </source>
</evidence>
<keyword evidence="10" id="KW-0539">Nucleus</keyword>
<dbReference type="Pfam" id="PF00400">
    <property type="entry name" value="WD40"/>
    <property type="match status" value="5"/>
</dbReference>
<keyword evidence="3" id="KW-0813">Transport</keyword>
<feature type="compositionally biased region" description="Low complexity" evidence="12">
    <location>
        <begin position="29"/>
        <end position="54"/>
    </location>
</feature>
<keyword evidence="7" id="KW-0653">Protein transport</keyword>
<dbReference type="InterPro" id="IPR001680">
    <property type="entry name" value="WD40_rpt"/>
</dbReference>
<dbReference type="PANTHER" id="PTHR11024:SF2">
    <property type="entry name" value="PROTEIN SEC13 HOMOLOG"/>
    <property type="match status" value="1"/>
</dbReference>
<keyword evidence="5" id="KW-0677">Repeat</keyword>
<evidence type="ECO:0000256" key="4">
    <source>
        <dbReference type="ARBA" id="ARBA00022574"/>
    </source>
</evidence>
<dbReference type="AlphaFoldDB" id="A0ABD3M6D6"/>
<dbReference type="GO" id="GO:0015031">
    <property type="term" value="P:protein transport"/>
    <property type="evidence" value="ECO:0007669"/>
    <property type="project" value="UniProtKB-KW"/>
</dbReference>
<feature type="repeat" description="WD" evidence="11">
    <location>
        <begin position="292"/>
        <end position="328"/>
    </location>
</feature>
<sequence>MYGSAYGQVPPQQQQYGGYPQQQQPPPAQYQYPPQQQQQQQYHQPQQQQQQQQPAANVVPNGTNIVEPEQSTTDVQQQQTIYVDTQHDDMIHDAQLDYYGTKLATCSSDRTIKVYDVSGNSYTPNATLTGHSGPIYQLAWSHPKYGSILASASFDSSVLIHRESRPGEWILVKSLTGLHTSSVNSVAFAPHEYGLMGAAASSDGRVSVFTHDEDDSWTVEYLKDTPLGVNAVSWAPYGVRKSAQPKDGEGSGSVQPMPPRLVTGGSDNGIRIWCKNIDTGIWEQEDFVSSGDVRHKDWVRDVAWAPNVIPGRSVLASCSEDKTVIIWKQGGDDGVDGEEEETNKVWIPTVLHTFDDPVWRVSWSITGNILAVSSGDSNVSLWKEGLDGSWTQVSQVEDVASTKGADEGALGLGQ</sequence>
<feature type="compositionally biased region" description="Polar residues" evidence="12">
    <location>
        <begin position="60"/>
        <end position="75"/>
    </location>
</feature>
<dbReference type="GO" id="GO:0005643">
    <property type="term" value="C:nuclear pore"/>
    <property type="evidence" value="ECO:0007669"/>
    <property type="project" value="UniProtKB-SubCell"/>
</dbReference>
<keyword evidence="4 11" id="KW-0853">WD repeat</keyword>
<reference evidence="13 14" key="1">
    <citation type="submission" date="2024-10" db="EMBL/GenBank/DDBJ databases">
        <title>Updated reference genomes for cyclostephanoid diatoms.</title>
        <authorList>
            <person name="Roberts W.R."/>
            <person name="Alverson A.J."/>
        </authorList>
    </citation>
    <scope>NUCLEOTIDE SEQUENCE [LARGE SCALE GENOMIC DNA]</scope>
    <source>
        <strain evidence="13 14">AJA232-27</strain>
    </source>
</reference>
<dbReference type="GO" id="GO:0051028">
    <property type="term" value="P:mRNA transport"/>
    <property type="evidence" value="ECO:0007669"/>
    <property type="project" value="UniProtKB-KW"/>
</dbReference>
<feature type="repeat" description="WD" evidence="11">
    <location>
        <begin position="351"/>
        <end position="383"/>
    </location>
</feature>
<evidence type="ECO:0000256" key="5">
    <source>
        <dbReference type="ARBA" id="ARBA00022737"/>
    </source>
</evidence>
<dbReference type="PANTHER" id="PTHR11024">
    <property type="entry name" value="NUCLEAR PORE COMPLEX PROTEIN SEC13 / SEH1 FAMILY MEMBER"/>
    <property type="match status" value="1"/>
</dbReference>
<proteinExistence type="inferred from homology"/>
<gene>
    <name evidence="13" type="ORF">ACHAWU_001200</name>
</gene>
<evidence type="ECO:0000256" key="10">
    <source>
        <dbReference type="ARBA" id="ARBA00023242"/>
    </source>
</evidence>
<name>A0ABD3M6D6_9STRA</name>
<evidence type="ECO:0000256" key="8">
    <source>
        <dbReference type="ARBA" id="ARBA00023010"/>
    </source>
</evidence>
<feature type="region of interest" description="Disordered" evidence="12">
    <location>
        <begin position="1"/>
        <end position="75"/>
    </location>
</feature>
<dbReference type="SUPFAM" id="SSF50978">
    <property type="entry name" value="WD40 repeat-like"/>
    <property type="match status" value="1"/>
</dbReference>
<feature type="compositionally biased region" description="Low complexity" evidence="12">
    <location>
        <begin position="1"/>
        <end position="22"/>
    </location>
</feature>
<keyword evidence="6" id="KW-0509">mRNA transport</keyword>
<evidence type="ECO:0000256" key="7">
    <source>
        <dbReference type="ARBA" id="ARBA00022927"/>
    </source>
</evidence>
<keyword evidence="9" id="KW-0906">Nuclear pore complex</keyword>
<keyword evidence="14" id="KW-1185">Reference proteome</keyword>
<evidence type="ECO:0000313" key="13">
    <source>
        <dbReference type="EMBL" id="KAL3759182.1"/>
    </source>
</evidence>
<evidence type="ECO:0000256" key="9">
    <source>
        <dbReference type="ARBA" id="ARBA00023132"/>
    </source>
</evidence>
<protein>
    <submittedName>
        <fullName evidence="13">Uncharacterized protein</fullName>
    </submittedName>
</protein>
<dbReference type="Proteomes" id="UP001530293">
    <property type="component" value="Unassembled WGS sequence"/>
</dbReference>
<dbReference type="InterPro" id="IPR015943">
    <property type="entry name" value="WD40/YVTN_repeat-like_dom_sf"/>
</dbReference>
<dbReference type="PROSITE" id="PS50082">
    <property type="entry name" value="WD_REPEATS_2"/>
    <property type="match status" value="2"/>
</dbReference>
<dbReference type="InterPro" id="IPR037363">
    <property type="entry name" value="Sec13/Seh1_fam"/>
</dbReference>
<comment type="similarity">
    <text evidence="2">Belongs to the WD repeat SEC13 family.</text>
</comment>
<dbReference type="InterPro" id="IPR036322">
    <property type="entry name" value="WD40_repeat_dom_sf"/>
</dbReference>
<organism evidence="13 14">
    <name type="scientific">Discostella pseudostelligera</name>
    <dbReference type="NCBI Taxonomy" id="259834"/>
    <lineage>
        <taxon>Eukaryota</taxon>
        <taxon>Sar</taxon>
        <taxon>Stramenopiles</taxon>
        <taxon>Ochrophyta</taxon>
        <taxon>Bacillariophyta</taxon>
        <taxon>Coscinodiscophyceae</taxon>
        <taxon>Thalassiosirophycidae</taxon>
        <taxon>Stephanodiscales</taxon>
        <taxon>Stephanodiscaceae</taxon>
        <taxon>Discostella</taxon>
    </lineage>
</organism>
<comment type="caution">
    <text evidence="13">The sequence shown here is derived from an EMBL/GenBank/DDBJ whole genome shotgun (WGS) entry which is preliminary data.</text>
</comment>
<evidence type="ECO:0000256" key="1">
    <source>
        <dbReference type="ARBA" id="ARBA00004567"/>
    </source>
</evidence>
<dbReference type="EMBL" id="JALLBG020000211">
    <property type="protein sequence ID" value="KAL3759182.1"/>
    <property type="molecule type" value="Genomic_DNA"/>
</dbReference>
<dbReference type="Gene3D" id="2.130.10.10">
    <property type="entry name" value="YVTN repeat-like/Quinoprotein amine dehydrogenase"/>
    <property type="match status" value="1"/>
</dbReference>
<evidence type="ECO:0000256" key="3">
    <source>
        <dbReference type="ARBA" id="ARBA00022448"/>
    </source>
</evidence>
<keyword evidence="8" id="KW-0811">Translocation</keyword>
<dbReference type="SMART" id="SM00320">
    <property type="entry name" value="WD40"/>
    <property type="match status" value="6"/>
</dbReference>
<comment type="subcellular location">
    <subcellularLocation>
        <location evidence="1">Nucleus</location>
        <location evidence="1">Nuclear pore complex</location>
    </subcellularLocation>
</comment>